<dbReference type="SUPFAM" id="SSF52833">
    <property type="entry name" value="Thioredoxin-like"/>
    <property type="match status" value="1"/>
</dbReference>
<dbReference type="Proteomes" id="UP000734854">
    <property type="component" value="Unassembled WGS sequence"/>
</dbReference>
<keyword evidence="7" id="KW-1185">Reference proteome</keyword>
<dbReference type="GO" id="GO:0006950">
    <property type="term" value="P:response to stress"/>
    <property type="evidence" value="ECO:0007669"/>
    <property type="project" value="UniProtKB-ARBA"/>
</dbReference>
<keyword evidence="1" id="KW-0677">Repeat</keyword>
<accession>A0A8J5HGJ0</accession>
<organism evidence="6 7">
    <name type="scientific">Zingiber officinale</name>
    <name type="common">Ginger</name>
    <name type="synonym">Amomum zingiber</name>
    <dbReference type="NCBI Taxonomy" id="94328"/>
    <lineage>
        <taxon>Eukaryota</taxon>
        <taxon>Viridiplantae</taxon>
        <taxon>Streptophyta</taxon>
        <taxon>Embryophyta</taxon>
        <taxon>Tracheophyta</taxon>
        <taxon>Spermatophyta</taxon>
        <taxon>Magnoliopsida</taxon>
        <taxon>Liliopsida</taxon>
        <taxon>Zingiberales</taxon>
        <taxon>Zingiberaceae</taxon>
        <taxon>Zingiber</taxon>
    </lineage>
</organism>
<evidence type="ECO:0000256" key="2">
    <source>
        <dbReference type="ARBA" id="ARBA00022803"/>
    </source>
</evidence>
<feature type="repeat" description="TPR" evidence="3">
    <location>
        <begin position="248"/>
        <end position="281"/>
    </location>
</feature>
<evidence type="ECO:0000256" key="3">
    <source>
        <dbReference type="PROSITE-ProRule" id="PRU00339"/>
    </source>
</evidence>
<feature type="region of interest" description="Disordered" evidence="4">
    <location>
        <begin position="55"/>
        <end position="143"/>
    </location>
</feature>
<dbReference type="PANTHER" id="PTHR46050:SF29">
    <property type="entry name" value="TPR REPEAT-CONTAINING THIOREDOXIN TTL4"/>
    <property type="match status" value="1"/>
</dbReference>
<dbReference type="InterPro" id="IPR011990">
    <property type="entry name" value="TPR-like_helical_dom_sf"/>
</dbReference>
<dbReference type="FunFam" id="3.40.30.10:FF:000211">
    <property type="entry name" value="TPR repeat-containing thioredoxin TTL4"/>
    <property type="match status" value="1"/>
</dbReference>
<evidence type="ECO:0000313" key="6">
    <source>
        <dbReference type="EMBL" id="KAG6526540.1"/>
    </source>
</evidence>
<name>A0A8J5HGJ0_ZINOF</name>
<dbReference type="CDD" id="cd02947">
    <property type="entry name" value="TRX_family"/>
    <property type="match status" value="1"/>
</dbReference>
<dbReference type="InterPro" id="IPR019734">
    <property type="entry name" value="TPR_rpt"/>
</dbReference>
<gene>
    <name evidence="6" type="ORF">ZIOFF_016530</name>
</gene>
<evidence type="ECO:0000256" key="4">
    <source>
        <dbReference type="SAM" id="MobiDB-lite"/>
    </source>
</evidence>
<evidence type="ECO:0000313" key="7">
    <source>
        <dbReference type="Proteomes" id="UP000734854"/>
    </source>
</evidence>
<dbReference type="PROSITE" id="PS50005">
    <property type="entry name" value="TPR"/>
    <property type="match status" value="2"/>
</dbReference>
<feature type="compositionally biased region" description="Basic and acidic residues" evidence="4">
    <location>
        <begin position="96"/>
        <end position="110"/>
    </location>
</feature>
<feature type="compositionally biased region" description="Low complexity" evidence="4">
    <location>
        <begin position="67"/>
        <end position="93"/>
    </location>
</feature>
<dbReference type="GO" id="GO:0005737">
    <property type="term" value="C:cytoplasm"/>
    <property type="evidence" value="ECO:0007669"/>
    <property type="project" value="TreeGrafter"/>
</dbReference>
<reference evidence="6 7" key="1">
    <citation type="submission" date="2020-08" db="EMBL/GenBank/DDBJ databases">
        <title>Plant Genome Project.</title>
        <authorList>
            <person name="Zhang R.-G."/>
        </authorList>
    </citation>
    <scope>NUCLEOTIDE SEQUENCE [LARGE SCALE GENOMIC DNA]</scope>
    <source>
        <tissue evidence="6">Rhizome</tissue>
    </source>
</reference>
<dbReference type="EMBL" id="JACMSC010000004">
    <property type="protein sequence ID" value="KAG6526540.1"/>
    <property type="molecule type" value="Genomic_DNA"/>
</dbReference>
<protein>
    <recommendedName>
        <fullName evidence="5">Thioredoxin domain-containing protein</fullName>
    </recommendedName>
</protein>
<dbReference type="Gene3D" id="1.25.40.10">
    <property type="entry name" value="Tetratricopeptide repeat domain"/>
    <property type="match status" value="1"/>
</dbReference>
<dbReference type="InterPro" id="IPR036249">
    <property type="entry name" value="Thioredoxin-like_sf"/>
</dbReference>
<dbReference type="PANTHER" id="PTHR46050">
    <property type="entry name" value="TPR REPEAT-CONTAINING THIOREDOXIN"/>
    <property type="match status" value="1"/>
</dbReference>
<comment type="caution">
    <text evidence="6">The sequence shown here is derived from an EMBL/GenBank/DDBJ whole genome shotgun (WGS) entry which is preliminary data.</text>
</comment>
<dbReference type="SMART" id="SM00028">
    <property type="entry name" value="TPR"/>
    <property type="match status" value="6"/>
</dbReference>
<dbReference type="Pfam" id="PF00085">
    <property type="entry name" value="Thioredoxin"/>
    <property type="match status" value="1"/>
</dbReference>
<dbReference type="InterPro" id="IPR044534">
    <property type="entry name" value="TTL1-4"/>
</dbReference>
<evidence type="ECO:0000259" key="5">
    <source>
        <dbReference type="Pfam" id="PF00085"/>
    </source>
</evidence>
<dbReference type="Pfam" id="PF13414">
    <property type="entry name" value="TPR_11"/>
    <property type="match status" value="1"/>
</dbReference>
<feature type="domain" description="Thioredoxin" evidence="5">
    <location>
        <begin position="625"/>
        <end position="707"/>
    </location>
</feature>
<dbReference type="SUPFAM" id="SSF48452">
    <property type="entry name" value="TPR-like"/>
    <property type="match status" value="2"/>
</dbReference>
<dbReference type="Gene3D" id="3.40.30.10">
    <property type="entry name" value="Glutaredoxin"/>
    <property type="match status" value="1"/>
</dbReference>
<dbReference type="AlphaFoldDB" id="A0A8J5HGJ0"/>
<dbReference type="InterPro" id="IPR013766">
    <property type="entry name" value="Thioredoxin_domain"/>
</dbReference>
<sequence>MQSLELLEETCSKMSNHVGASASSNQKMQSLDSVSDQFRSALSVEANKPDFKDFPVLSSHASHHPTRPTTSGNTTSSSSSSGSSISVSGKPSPLADSKKYDLGLDGRRSYSGEIVLGPNDPIPGAMDSKSSKPGHRRSGSVPLIYAGGSFSPSFTTGSGSGSSSSASSPITNILPAGNICPSGKIGKTVMMSRSAVRTDTLGSGTGNYGHGNIVRGGTSVASSGKPIEVASCNGVDPSARRAMLSIDSEEVKGVGNEQYRKGNFTEALKLYDRAIALCPDNAACRSNRAAALTGLRRFGEAVKECEEALLLDPAFGRAHQRLASLLISLGQVENARKHLLLASPRPDPVEFRKLQTVERHLDMCAEARKVRDWKSVLKESDAAITEGANASSLVMASKAEAHLRIHQLEEADFVMSNAFKLDNLSSQSPNTKFFGMLSNSYLYVVNAQVDMAQGRFENAVTAAQKARQIDPRNVEIYTVLKNTRAVSRARALGNEHFNSGKFAEAHIAYGEGLKYDSANPVLYCNRAACWSKLVQWEKAIEDCNKALSIQANYTKALLRRAASYTELERWSEAVADYEALRKQLPGDIEVAEALFHAQVALKTSRGEEVSNMKFGGEVEEIMEFEHFQQAISLPGVSVVYFMVALNHNCNQITPFVDSLCKRFPSVNFLKVDVSAIPMVAKVENVRTFPTFKIYKSGTKVKEMICPSHQVLEYSIRQYSS</sequence>
<feature type="repeat" description="TPR" evidence="3">
    <location>
        <begin position="440"/>
        <end position="473"/>
    </location>
</feature>
<evidence type="ECO:0000256" key="1">
    <source>
        <dbReference type="ARBA" id="ARBA00022737"/>
    </source>
</evidence>
<proteinExistence type="predicted"/>
<keyword evidence="2 3" id="KW-0802">TPR repeat</keyword>